<reference evidence="2 3" key="1">
    <citation type="submission" date="2020-02" db="EMBL/GenBank/DDBJ databases">
        <authorList>
            <person name="Hogendoorn C."/>
        </authorList>
    </citation>
    <scope>NUCLEOTIDE SEQUENCE [LARGE SCALE GENOMIC DNA]</scope>
    <source>
        <strain evidence="2">METHB21</strain>
    </source>
</reference>
<comment type="caution">
    <text evidence="2">The sequence shown here is derived from an EMBL/GenBank/DDBJ whole genome shotgun (WGS) entry which is preliminary data.</text>
</comment>
<evidence type="ECO:0000313" key="3">
    <source>
        <dbReference type="Proteomes" id="UP000494216"/>
    </source>
</evidence>
<feature type="transmembrane region" description="Helical" evidence="1">
    <location>
        <begin position="162"/>
        <end position="182"/>
    </location>
</feature>
<keyword evidence="1" id="KW-0472">Membrane</keyword>
<dbReference type="SUPFAM" id="SSF81442">
    <property type="entry name" value="Cytochrome c oxidase subunit I-like"/>
    <property type="match status" value="1"/>
</dbReference>
<evidence type="ECO:0000256" key="1">
    <source>
        <dbReference type="SAM" id="Phobius"/>
    </source>
</evidence>
<organism evidence="2 3">
    <name type="scientific">Candidatus Methylobacter favarea</name>
    <dbReference type="NCBI Taxonomy" id="2707345"/>
    <lineage>
        <taxon>Bacteria</taxon>
        <taxon>Pseudomonadati</taxon>
        <taxon>Pseudomonadota</taxon>
        <taxon>Gammaproteobacteria</taxon>
        <taxon>Methylococcales</taxon>
        <taxon>Methylococcaceae</taxon>
        <taxon>Methylobacter</taxon>
    </lineage>
</organism>
<proteinExistence type="predicted"/>
<sequence length="277" mass="30951">MTNRPGENYSYTNNFPYDPSVGNTPIPGALLWSALSLIVLLAGIAIVLLMFGKFDYLGWISTRQHVHPHLLPGQASAGQLALVKFFVVMALLFLMQTLVGGAVAHYRADPGSFYGFQLEGLFPSNLMRTWHLQTAVFWIATAYVAAALFLGRSLRKDEPGWFAGWVHLLFGAFIVVIGGSLLGEWAGISQMLGQWWFWLGNQRWEYLELGRLWQYLLIVGLLVWFAILVKLVQPHILSEPSTKLLVSLFLLASLAIPVFYIPALFFGAKTNFTVVDT</sequence>
<feature type="transmembrane region" description="Helical" evidence="1">
    <location>
        <begin position="29"/>
        <end position="51"/>
    </location>
</feature>
<keyword evidence="3" id="KW-1185">Reference proteome</keyword>
<protein>
    <submittedName>
        <fullName evidence="2">Nitric-oxide reductase</fullName>
    </submittedName>
</protein>
<keyword evidence="1" id="KW-1133">Transmembrane helix</keyword>
<dbReference type="InterPro" id="IPR036927">
    <property type="entry name" value="Cyt_c_oxase-like_su1_sf"/>
</dbReference>
<name>A0A8S0X9G3_9GAMM</name>
<gene>
    <name evidence="2" type="ORF">METHB2_600031</name>
</gene>
<dbReference type="AlphaFoldDB" id="A0A8S0X9G3"/>
<feature type="transmembrane region" description="Helical" evidence="1">
    <location>
        <begin position="212"/>
        <end position="232"/>
    </location>
</feature>
<evidence type="ECO:0000313" key="2">
    <source>
        <dbReference type="EMBL" id="CAA9892236.1"/>
    </source>
</evidence>
<dbReference type="EMBL" id="CADCXN010000092">
    <property type="protein sequence ID" value="CAA9892236.1"/>
    <property type="molecule type" value="Genomic_DNA"/>
</dbReference>
<feature type="transmembrane region" description="Helical" evidence="1">
    <location>
        <begin position="244"/>
        <end position="268"/>
    </location>
</feature>
<dbReference type="Gene3D" id="1.20.210.10">
    <property type="entry name" value="Cytochrome c oxidase-like, subunit I domain"/>
    <property type="match status" value="1"/>
</dbReference>
<keyword evidence="1" id="KW-0812">Transmembrane</keyword>
<feature type="transmembrane region" description="Helical" evidence="1">
    <location>
        <begin position="85"/>
        <end position="106"/>
    </location>
</feature>
<feature type="transmembrane region" description="Helical" evidence="1">
    <location>
        <begin position="130"/>
        <end position="150"/>
    </location>
</feature>
<accession>A0A8S0X9G3</accession>
<dbReference type="Proteomes" id="UP000494216">
    <property type="component" value="Unassembled WGS sequence"/>
</dbReference>